<dbReference type="Proteomes" id="UP000030004">
    <property type="component" value="Unassembled WGS sequence"/>
</dbReference>
<dbReference type="Gene3D" id="1.10.10.60">
    <property type="entry name" value="Homeodomain-like"/>
    <property type="match status" value="1"/>
</dbReference>
<dbReference type="EMBL" id="AQQX01000001">
    <property type="protein sequence ID" value="KGM50647.1"/>
    <property type="molecule type" value="Genomic_DNA"/>
</dbReference>
<dbReference type="RefSeq" id="WP_043745219.1">
    <property type="nucleotide sequence ID" value="NZ_AQQX01000001.1"/>
</dbReference>
<dbReference type="Pfam" id="PF13384">
    <property type="entry name" value="HTH_23"/>
    <property type="match status" value="1"/>
</dbReference>
<keyword evidence="3" id="KW-1185">Reference proteome</keyword>
<accession>A0A0A0EN56</accession>
<evidence type="ECO:0000313" key="3">
    <source>
        <dbReference type="Proteomes" id="UP000030004"/>
    </source>
</evidence>
<evidence type="ECO:0000256" key="1">
    <source>
        <dbReference type="SAM" id="MobiDB-lite"/>
    </source>
</evidence>
<feature type="region of interest" description="Disordered" evidence="1">
    <location>
        <begin position="112"/>
        <end position="132"/>
    </location>
</feature>
<sequence>MPDAVSSSDQALIDAFLAKNQVTKVPAGTTSQAPYVWNGRTLESTGPSWREANRRKSRKSGTTPEVAARRIKVSDLIHDGKTAQEAADALGVSLQVIYKDCSVLGLGVKQQQKTRRRAAPKPKPALTAQTAPKAIAAKSRHDPRVEKNRAAIRDAFDGKKTAAQIGRETGIHIRTVKSHLSALGLTPPSPYKRELKEAIERRSQLPALVASGMTNPQLAEKFGVSTSAISADCKRLGLSPNRTQRRDAGGNEGRRAQIPRLIEEGLTGPQIAQRLGCSRATIYKDCTELGISIPRRGRAAGRVDHIAEEKARKAERKRAEVRDRRRFKTTPVPTGQASRLAPQDLHETMFPHSRRDPLDGSQTVLKDGANSSKIGGGVLKGRLKGAKILTLTLEERATCPRSCLVYRECYGNGMQYAHRFAHGPGLMRKLAEELKDACRVNEMVLVRLHILGDFWSVEYVEFWRSMLAELPNLNAFGFTARPSGTPIGDAINALRSDCPDRFMIRTSGRSGEWGSFTIDFPTEKKRIGDAIVCPEQTASMNGDDDGRHCGNCGFCWASRGPVAFVEH</sequence>
<dbReference type="eggNOG" id="ENOG5032KN6">
    <property type="taxonomic scope" value="Bacteria"/>
</dbReference>
<gene>
    <name evidence="2" type="ORF">ATO9_04000</name>
</gene>
<feature type="region of interest" description="Disordered" evidence="1">
    <location>
        <begin position="41"/>
        <end position="64"/>
    </location>
</feature>
<dbReference type="OrthoDB" id="7594382at2"/>
<proteinExistence type="predicted"/>
<organism evidence="2 3">
    <name type="scientific">Pseudooceanicola atlanticus</name>
    <dbReference type="NCBI Taxonomy" id="1461694"/>
    <lineage>
        <taxon>Bacteria</taxon>
        <taxon>Pseudomonadati</taxon>
        <taxon>Pseudomonadota</taxon>
        <taxon>Alphaproteobacteria</taxon>
        <taxon>Rhodobacterales</taxon>
        <taxon>Paracoccaceae</taxon>
        <taxon>Pseudooceanicola</taxon>
    </lineage>
</organism>
<comment type="caution">
    <text evidence="2">The sequence shown here is derived from an EMBL/GenBank/DDBJ whole genome shotgun (WGS) entry which is preliminary data.</text>
</comment>
<protein>
    <submittedName>
        <fullName evidence="2">Uncharacterized protein</fullName>
    </submittedName>
</protein>
<name>A0A0A0EN56_9RHOB</name>
<evidence type="ECO:0000313" key="2">
    <source>
        <dbReference type="EMBL" id="KGM50647.1"/>
    </source>
</evidence>
<reference evidence="2 3" key="1">
    <citation type="journal article" date="2015" name="Antonie Van Leeuwenhoek">
        <title>Pseudooceanicola atlanticus gen. nov. sp. nov., isolated from surface seawater of the Atlantic Ocean and reclassification of Oceanicola batsensis, Oceanicola marinus, Oceanicola nitratireducens, Oceanicola nanhaiensis, Oceanicola antarcticus and Oceanicola flagellatus, as Pseudooceanicola batsensis comb. nov., Pseudooceanicola marinus comb. nov., Pseudooceanicola nitratireducens comb. nov., Pseudooceanicola nanhaiensis comb. nov., Pseudooceanicola antarcticus comb. nov., and Pseudooceanicola flagellatus comb. nov.</title>
        <authorList>
            <person name="Lai Q."/>
            <person name="Li G."/>
            <person name="Liu X."/>
            <person name="Du Y."/>
            <person name="Sun F."/>
            <person name="Shao Z."/>
        </authorList>
    </citation>
    <scope>NUCLEOTIDE SEQUENCE [LARGE SCALE GENOMIC DNA]</scope>
    <source>
        <strain evidence="2 3">22II-s11g</strain>
    </source>
</reference>
<dbReference type="AlphaFoldDB" id="A0A0A0EN56"/>